<dbReference type="Proteomes" id="UP000278673">
    <property type="component" value="Unassembled WGS sequence"/>
</dbReference>
<dbReference type="EMBL" id="RFFJ01000188">
    <property type="protein sequence ID" value="RMI33198.1"/>
    <property type="molecule type" value="Genomic_DNA"/>
</dbReference>
<comment type="caution">
    <text evidence="1">The sequence shown here is derived from an EMBL/GenBank/DDBJ whole genome shotgun (WGS) entry which is preliminary data.</text>
</comment>
<evidence type="ECO:0000313" key="2">
    <source>
        <dbReference type="Proteomes" id="UP000278673"/>
    </source>
</evidence>
<protein>
    <submittedName>
        <fullName evidence="1">Uncharacterized protein</fullName>
    </submittedName>
</protein>
<dbReference type="InterPro" id="IPR028957">
    <property type="entry name" value="Imm50"/>
</dbReference>
<dbReference type="Pfam" id="PF15594">
    <property type="entry name" value="Imm50"/>
    <property type="match status" value="1"/>
</dbReference>
<evidence type="ECO:0000313" key="1">
    <source>
        <dbReference type="EMBL" id="RMI33198.1"/>
    </source>
</evidence>
<proteinExistence type="predicted"/>
<gene>
    <name evidence="1" type="ORF">EBN88_24455</name>
</gene>
<dbReference type="RefSeq" id="WP_122399229.1">
    <property type="nucleotide sequence ID" value="NZ_RFFJ01000188.1"/>
</dbReference>
<sequence>MTDTGITSVHIDERDRSVVVSARHLGLPEDAPADWREQGFNAYEEQTVYRAVERLEVDGWSHPPVTDWESEELPDARRAVTLTGPGTSIRFTAAAPPARHRRGLRTGAF</sequence>
<name>A0A3M2LET2_9ACTN</name>
<reference evidence="1 2" key="1">
    <citation type="submission" date="2018-10" db="EMBL/GenBank/DDBJ databases">
        <title>Isolation, diversity and antifungal activity of actinobacteria from wheat.</title>
        <authorList>
            <person name="Han C."/>
        </authorList>
    </citation>
    <scope>NUCLEOTIDE SEQUENCE [LARGE SCALE GENOMIC DNA]</scope>
    <source>
        <strain evidence="1 2">NEAU-YY642</strain>
    </source>
</reference>
<organism evidence="1 2">
    <name type="scientific">Streptomyces triticirhizae</name>
    <dbReference type="NCBI Taxonomy" id="2483353"/>
    <lineage>
        <taxon>Bacteria</taxon>
        <taxon>Bacillati</taxon>
        <taxon>Actinomycetota</taxon>
        <taxon>Actinomycetes</taxon>
        <taxon>Kitasatosporales</taxon>
        <taxon>Streptomycetaceae</taxon>
        <taxon>Streptomyces</taxon>
    </lineage>
</organism>
<keyword evidence="2" id="KW-1185">Reference proteome</keyword>
<accession>A0A3M2LET2</accession>
<dbReference type="AlphaFoldDB" id="A0A3M2LET2"/>